<feature type="transmembrane region" description="Helical" evidence="1">
    <location>
        <begin position="6"/>
        <end position="29"/>
    </location>
</feature>
<dbReference type="GO" id="GO:0004553">
    <property type="term" value="F:hydrolase activity, hydrolyzing O-glycosyl compounds"/>
    <property type="evidence" value="ECO:0007669"/>
    <property type="project" value="InterPro"/>
</dbReference>
<evidence type="ECO:0000313" key="4">
    <source>
        <dbReference type="Proteomes" id="UP000199701"/>
    </source>
</evidence>
<dbReference type="Proteomes" id="UP000199701">
    <property type="component" value="Unassembled WGS sequence"/>
</dbReference>
<dbReference type="SUPFAM" id="SSF109604">
    <property type="entry name" value="HD-domain/PDEase-like"/>
    <property type="match status" value="1"/>
</dbReference>
<dbReference type="PANTHER" id="PTHR43155">
    <property type="entry name" value="CYCLIC DI-GMP PHOSPHODIESTERASE PA4108-RELATED"/>
    <property type="match status" value="1"/>
</dbReference>
<dbReference type="SMART" id="SM00471">
    <property type="entry name" value="HDc"/>
    <property type="match status" value="1"/>
</dbReference>
<dbReference type="InterPro" id="IPR003607">
    <property type="entry name" value="HD/PDEase_dom"/>
</dbReference>
<accession>A0A1I0MFM7</accession>
<keyword evidence="1" id="KW-0812">Transmembrane</keyword>
<dbReference type="PROSITE" id="PS51832">
    <property type="entry name" value="HD_GYP"/>
    <property type="match status" value="1"/>
</dbReference>
<keyword evidence="4" id="KW-1185">Reference proteome</keyword>
<dbReference type="Gene3D" id="2.60.40.290">
    <property type="match status" value="1"/>
</dbReference>
<dbReference type="NCBIfam" id="TIGR00277">
    <property type="entry name" value="HDIG"/>
    <property type="match status" value="1"/>
</dbReference>
<dbReference type="InterPro" id="IPR037522">
    <property type="entry name" value="HD_GYP_dom"/>
</dbReference>
<dbReference type="CDD" id="cd00077">
    <property type="entry name" value="HDc"/>
    <property type="match status" value="1"/>
</dbReference>
<dbReference type="InterPro" id="IPR006675">
    <property type="entry name" value="HDIG_dom"/>
</dbReference>
<dbReference type="AlphaFoldDB" id="A0A1I0MFM7"/>
<dbReference type="SUPFAM" id="SSF49384">
    <property type="entry name" value="Carbohydrate-binding domain"/>
    <property type="match status" value="1"/>
</dbReference>
<proteinExistence type="predicted"/>
<evidence type="ECO:0000259" key="2">
    <source>
        <dbReference type="PROSITE" id="PS51832"/>
    </source>
</evidence>
<reference evidence="3 4" key="1">
    <citation type="submission" date="2016-10" db="EMBL/GenBank/DDBJ databases">
        <authorList>
            <person name="de Groot N.N."/>
        </authorList>
    </citation>
    <scope>NUCLEOTIDE SEQUENCE [LARGE SCALE GENOMIC DNA]</scope>
    <source>
        <strain evidence="3 4">DSM 9179</strain>
    </source>
</reference>
<dbReference type="Gene3D" id="1.10.3210.10">
    <property type="entry name" value="Hypothetical protein af1432"/>
    <property type="match status" value="1"/>
</dbReference>
<evidence type="ECO:0000313" key="3">
    <source>
        <dbReference type="EMBL" id="SEV86734.1"/>
    </source>
</evidence>
<protein>
    <submittedName>
        <fullName evidence="3">HDIG domain-containing protein</fullName>
    </submittedName>
</protein>
<organism evidence="3 4">
    <name type="scientific">[Clostridium] fimetarium</name>
    <dbReference type="NCBI Taxonomy" id="99656"/>
    <lineage>
        <taxon>Bacteria</taxon>
        <taxon>Bacillati</taxon>
        <taxon>Bacillota</taxon>
        <taxon>Clostridia</taxon>
        <taxon>Lachnospirales</taxon>
        <taxon>Lachnospiraceae</taxon>
    </lineage>
</organism>
<keyword evidence="1" id="KW-0472">Membrane</keyword>
<evidence type="ECO:0000256" key="1">
    <source>
        <dbReference type="SAM" id="Phobius"/>
    </source>
</evidence>
<dbReference type="Pfam" id="PF13487">
    <property type="entry name" value="HD_5"/>
    <property type="match status" value="1"/>
</dbReference>
<gene>
    <name evidence="3" type="ORF">SAMN05421659_101453</name>
</gene>
<feature type="transmembrane region" description="Helical" evidence="1">
    <location>
        <begin position="165"/>
        <end position="186"/>
    </location>
</feature>
<dbReference type="STRING" id="99656.SAMN05421659_101453"/>
<dbReference type="RefSeq" id="WP_092450111.1">
    <property type="nucleotide sequence ID" value="NZ_FOJI01000001.1"/>
</dbReference>
<keyword evidence="1" id="KW-1133">Transmembrane helix</keyword>
<dbReference type="InterPro" id="IPR008965">
    <property type="entry name" value="CBM2/CBM3_carb-bd_dom_sf"/>
</dbReference>
<name>A0A1I0MFM7_9FIRM</name>
<dbReference type="InterPro" id="IPR012291">
    <property type="entry name" value="CBM2_carb-bd_dom_sf"/>
</dbReference>
<sequence>MREKRYFIYVILAILLAIGLGFLILGSVVKQQKNDEIKLVEDVSEEDGKDNEFYVKFNQGKSWIDAYGSIGAQYDGVFYNNTGIDITDWKIEIQVPEQSYIDSSWKGVYILEDNWITIKAVDYDVNVLKNNSITFGFVMYTPSDFNAKNITIYAHKIYEIQHYPLFWILSIMLVVVLMMIIVYSAFELRVRKFKAKQRQDKRIIVQSLKTFANIIDAKDPYTKGHSNRVAKYAKEIARRMEIADKDLDRIYYIALLHDIGKIGISDDVLNKPGKLTDKERMIIEMHTTIGGEILKDFSAIPGIGDGAMYHHEQYAGGGYPLGLQGENIPLFARIICIADAYDAMSSDRCYRPKLKDDNILSELVLFTGKQFDPNIVKYMLAMISDGFVTCIK</sequence>
<dbReference type="GO" id="GO:0030247">
    <property type="term" value="F:polysaccharide binding"/>
    <property type="evidence" value="ECO:0007669"/>
    <property type="project" value="InterPro"/>
</dbReference>
<dbReference type="OrthoDB" id="9804747at2"/>
<dbReference type="PANTHER" id="PTHR43155:SF2">
    <property type="entry name" value="CYCLIC DI-GMP PHOSPHODIESTERASE PA4108"/>
    <property type="match status" value="1"/>
</dbReference>
<dbReference type="EMBL" id="FOJI01000001">
    <property type="protein sequence ID" value="SEV86734.1"/>
    <property type="molecule type" value="Genomic_DNA"/>
</dbReference>
<feature type="domain" description="HD-GYP" evidence="2">
    <location>
        <begin position="200"/>
        <end position="392"/>
    </location>
</feature>